<organism evidence="9 10">
    <name type="scientific">Candidatus Kerfeldbacteria bacterium CG08_land_8_20_14_0_20_42_7</name>
    <dbReference type="NCBI Taxonomy" id="2014245"/>
    <lineage>
        <taxon>Bacteria</taxon>
        <taxon>Candidatus Kerfeldiibacteriota</taxon>
    </lineage>
</organism>
<evidence type="ECO:0000256" key="5">
    <source>
        <dbReference type="ARBA" id="ARBA00023204"/>
    </source>
</evidence>
<dbReference type="GO" id="GO:0043590">
    <property type="term" value="C:bacterial nucleoid"/>
    <property type="evidence" value="ECO:0007669"/>
    <property type="project" value="TreeGrafter"/>
</dbReference>
<dbReference type="InterPro" id="IPR003717">
    <property type="entry name" value="RecO"/>
</dbReference>
<dbReference type="GO" id="GO:0006302">
    <property type="term" value="P:double-strand break repair"/>
    <property type="evidence" value="ECO:0007669"/>
    <property type="project" value="TreeGrafter"/>
</dbReference>
<dbReference type="AlphaFoldDB" id="A0A2H0YTH7"/>
<dbReference type="Pfam" id="PF02565">
    <property type="entry name" value="RecO_C"/>
    <property type="match status" value="1"/>
</dbReference>
<dbReference type="GO" id="GO:0006310">
    <property type="term" value="P:DNA recombination"/>
    <property type="evidence" value="ECO:0007669"/>
    <property type="project" value="UniProtKB-UniRule"/>
</dbReference>
<comment type="caution">
    <text evidence="9">The sequence shown here is derived from an EMBL/GenBank/DDBJ whole genome shotgun (WGS) entry which is preliminary data.</text>
</comment>
<dbReference type="Gene3D" id="2.40.50.140">
    <property type="entry name" value="Nucleic acid-binding proteins"/>
    <property type="match status" value="1"/>
</dbReference>
<dbReference type="NCBIfam" id="TIGR00613">
    <property type="entry name" value="reco"/>
    <property type="match status" value="1"/>
</dbReference>
<dbReference type="SUPFAM" id="SSF57863">
    <property type="entry name" value="ArfGap/RecO-like zinc finger"/>
    <property type="match status" value="1"/>
</dbReference>
<comment type="similarity">
    <text evidence="1 7">Belongs to the RecO family.</text>
</comment>
<evidence type="ECO:0000256" key="1">
    <source>
        <dbReference type="ARBA" id="ARBA00007452"/>
    </source>
</evidence>
<evidence type="ECO:0000256" key="3">
    <source>
        <dbReference type="ARBA" id="ARBA00022763"/>
    </source>
</evidence>
<keyword evidence="4 7" id="KW-0233">DNA recombination</keyword>
<dbReference type="Gene3D" id="1.20.1440.120">
    <property type="entry name" value="Recombination protein O, C-terminal domain"/>
    <property type="match status" value="1"/>
</dbReference>
<gene>
    <name evidence="7 9" type="primary">recO</name>
    <name evidence="9" type="ORF">COT25_01495</name>
</gene>
<dbReference type="Pfam" id="PF11967">
    <property type="entry name" value="RecO_N"/>
    <property type="match status" value="1"/>
</dbReference>
<evidence type="ECO:0000313" key="9">
    <source>
        <dbReference type="EMBL" id="PIS41736.1"/>
    </source>
</evidence>
<sequence>MISFSTPAFILRSVDIGSVDRIYTLYTRDRGKIDVLAKGIRKADSKLQSSMQMAAVLEVYIIAQRRFTLGGSVIRDVYPDVLRSLPRSWVFQHALDVVNKITRQEHPEKTLFDLLEIFLREVHTEPAVRAERLLYGTVSFDLHVLQILGHAPLLGQDGQDTTSFALRSDGLHEHQAVRGQPYRLISKEARSLLRFAQQKNPSDCFRVAITRSQAQQQREYMSILLEEYDAGSLQTDRALADFFPK</sequence>
<evidence type="ECO:0000256" key="4">
    <source>
        <dbReference type="ARBA" id="ARBA00023172"/>
    </source>
</evidence>
<keyword evidence="3 7" id="KW-0227">DNA damage</keyword>
<dbReference type="SUPFAM" id="SSF50249">
    <property type="entry name" value="Nucleic acid-binding proteins"/>
    <property type="match status" value="1"/>
</dbReference>
<evidence type="ECO:0000313" key="10">
    <source>
        <dbReference type="Proteomes" id="UP000228711"/>
    </source>
</evidence>
<keyword evidence="5 7" id="KW-0234">DNA repair</keyword>
<protein>
    <recommendedName>
        <fullName evidence="2 7">DNA repair protein RecO</fullName>
    </recommendedName>
    <alternativeName>
        <fullName evidence="6 7">Recombination protein O</fullName>
    </alternativeName>
</protein>
<proteinExistence type="inferred from homology"/>
<dbReference type="InterPro" id="IPR012340">
    <property type="entry name" value="NA-bd_OB-fold"/>
</dbReference>
<comment type="function">
    <text evidence="7">Involved in DNA repair and RecF pathway recombination.</text>
</comment>
<evidence type="ECO:0000256" key="2">
    <source>
        <dbReference type="ARBA" id="ARBA00021310"/>
    </source>
</evidence>
<dbReference type="Proteomes" id="UP000228711">
    <property type="component" value="Unassembled WGS sequence"/>
</dbReference>
<reference evidence="10" key="1">
    <citation type="submission" date="2017-09" db="EMBL/GenBank/DDBJ databases">
        <title>Depth-based differentiation of microbial function through sediment-hosted aquifers and enrichment of novel symbionts in the deep terrestrial subsurface.</title>
        <authorList>
            <person name="Probst A.J."/>
            <person name="Ladd B."/>
            <person name="Jarett J.K."/>
            <person name="Geller-Mcgrath D.E."/>
            <person name="Sieber C.M.K."/>
            <person name="Emerson J.B."/>
            <person name="Anantharaman K."/>
            <person name="Thomas B.C."/>
            <person name="Malmstrom R."/>
            <person name="Stieglmeier M."/>
            <person name="Klingl A."/>
            <person name="Woyke T."/>
            <person name="Ryan C.M."/>
            <person name="Banfield J.F."/>
        </authorList>
    </citation>
    <scope>NUCLEOTIDE SEQUENCE [LARGE SCALE GENOMIC DNA]</scope>
</reference>
<dbReference type="InterPro" id="IPR022572">
    <property type="entry name" value="DNA_rep/recomb_RecO_N"/>
</dbReference>
<evidence type="ECO:0000256" key="7">
    <source>
        <dbReference type="HAMAP-Rule" id="MF_00201"/>
    </source>
</evidence>
<dbReference type="HAMAP" id="MF_00201">
    <property type="entry name" value="RecO"/>
    <property type="match status" value="1"/>
</dbReference>
<dbReference type="PANTHER" id="PTHR33991">
    <property type="entry name" value="DNA REPAIR PROTEIN RECO"/>
    <property type="match status" value="1"/>
</dbReference>
<accession>A0A2H0YTH7</accession>
<feature type="domain" description="DNA replication/recombination mediator RecO N-terminal" evidence="8">
    <location>
        <begin position="1"/>
        <end position="62"/>
    </location>
</feature>
<evidence type="ECO:0000256" key="6">
    <source>
        <dbReference type="ARBA" id="ARBA00033409"/>
    </source>
</evidence>
<dbReference type="InterPro" id="IPR042242">
    <property type="entry name" value="RecO_C"/>
</dbReference>
<dbReference type="InterPro" id="IPR037278">
    <property type="entry name" value="ARFGAP/RecO"/>
</dbReference>
<name>A0A2H0YTH7_9BACT</name>
<evidence type="ECO:0000259" key="8">
    <source>
        <dbReference type="Pfam" id="PF11967"/>
    </source>
</evidence>
<dbReference type="EMBL" id="PEXV01000056">
    <property type="protein sequence ID" value="PIS41736.1"/>
    <property type="molecule type" value="Genomic_DNA"/>
</dbReference>
<dbReference type="PANTHER" id="PTHR33991:SF1">
    <property type="entry name" value="DNA REPAIR PROTEIN RECO"/>
    <property type="match status" value="1"/>
</dbReference>